<keyword evidence="6" id="KW-1185">Reference proteome</keyword>
<dbReference type="SMART" id="SM00342">
    <property type="entry name" value="HTH_ARAC"/>
    <property type="match status" value="1"/>
</dbReference>
<name>A0A3E0H6N3_9GAMM</name>
<dbReference type="InterPro" id="IPR018060">
    <property type="entry name" value="HTH_AraC"/>
</dbReference>
<dbReference type="Gene3D" id="1.10.10.60">
    <property type="entry name" value="Homeodomain-like"/>
    <property type="match status" value="1"/>
</dbReference>
<dbReference type="EMBL" id="QUNR01000002">
    <property type="protein sequence ID" value="REH39132.1"/>
    <property type="molecule type" value="Genomic_DNA"/>
</dbReference>
<feature type="domain" description="HTH araC/xylS-type" evidence="4">
    <location>
        <begin position="256"/>
        <end position="353"/>
    </location>
</feature>
<dbReference type="Proteomes" id="UP000256774">
    <property type="component" value="Unassembled WGS sequence"/>
</dbReference>
<dbReference type="InterPro" id="IPR032687">
    <property type="entry name" value="AraC-type_N"/>
</dbReference>
<dbReference type="Pfam" id="PF12625">
    <property type="entry name" value="Arabinose_bd"/>
    <property type="match status" value="1"/>
</dbReference>
<accession>A0A3E0H6N3</accession>
<evidence type="ECO:0000256" key="1">
    <source>
        <dbReference type="ARBA" id="ARBA00023015"/>
    </source>
</evidence>
<protein>
    <submittedName>
        <fullName evidence="5">AraC family transcriptional regulator</fullName>
    </submittedName>
</protein>
<dbReference type="InterPro" id="IPR009057">
    <property type="entry name" value="Homeodomain-like_sf"/>
</dbReference>
<dbReference type="Pfam" id="PF12833">
    <property type="entry name" value="HTH_18"/>
    <property type="match status" value="1"/>
</dbReference>
<dbReference type="GO" id="GO:0005829">
    <property type="term" value="C:cytosol"/>
    <property type="evidence" value="ECO:0007669"/>
    <property type="project" value="TreeGrafter"/>
</dbReference>
<evidence type="ECO:0000259" key="4">
    <source>
        <dbReference type="PROSITE" id="PS01124"/>
    </source>
</evidence>
<dbReference type="SUPFAM" id="SSF46689">
    <property type="entry name" value="Homeodomain-like"/>
    <property type="match status" value="1"/>
</dbReference>
<proteinExistence type="predicted"/>
<dbReference type="PROSITE" id="PS01124">
    <property type="entry name" value="HTH_ARAC_FAMILY_2"/>
    <property type="match status" value="1"/>
</dbReference>
<dbReference type="AlphaFoldDB" id="A0A3E0H6N3"/>
<dbReference type="PANTHER" id="PTHR47894">
    <property type="entry name" value="HTH-TYPE TRANSCRIPTIONAL REGULATOR GADX"/>
    <property type="match status" value="1"/>
</dbReference>
<evidence type="ECO:0000256" key="2">
    <source>
        <dbReference type="ARBA" id="ARBA00023125"/>
    </source>
</evidence>
<dbReference type="GO" id="GO:0000976">
    <property type="term" value="F:transcription cis-regulatory region binding"/>
    <property type="evidence" value="ECO:0007669"/>
    <property type="project" value="TreeGrafter"/>
</dbReference>
<keyword evidence="1" id="KW-0805">Transcription regulation</keyword>
<gene>
    <name evidence="5" type="ORF">DFR26_1313</name>
</gene>
<keyword evidence="2" id="KW-0238">DNA-binding</keyword>
<dbReference type="PANTHER" id="PTHR47894:SF4">
    <property type="entry name" value="HTH-TYPE TRANSCRIPTIONAL REGULATOR GADX"/>
    <property type="match status" value="1"/>
</dbReference>
<evidence type="ECO:0000256" key="3">
    <source>
        <dbReference type="ARBA" id="ARBA00023163"/>
    </source>
</evidence>
<comment type="caution">
    <text evidence="5">The sequence shown here is derived from an EMBL/GenBank/DDBJ whole genome shotgun (WGS) entry which is preliminary data.</text>
</comment>
<sequence length="356" mass="39487">MTTTGHFKTVAGTLTTGFRMDIASIPSNYSRLIGRELGLQVRDLPTLLAHTSLTSDQFTQEDTYLTAAQQIQIIANGLALSPHADFGLRLGQRLTPSTHGAMGILASTSQNLLMALQAFQTFLPTRMSFAQLSLTETARELHCHIRFTVALSDAVYRVLSETFAVVFFECAEFIIGRPLHEAEAHFCHQQPSYAASYSRYLSGSYTFSAPQLCMKVPLASCHISNASANRDSYALAMQHCEKMLAELNAHEHSMVYQVQKIMLSHPLGGFSEADAAAALFMSKRTLARRLADEGTGFRPLRDALLAQQASEYLRQTTLSVETIATLLNYHDSANFRRAFKRWHGMSPHAYRLMATP</sequence>
<evidence type="ECO:0000313" key="6">
    <source>
        <dbReference type="Proteomes" id="UP000256774"/>
    </source>
</evidence>
<dbReference type="GO" id="GO:0003700">
    <property type="term" value="F:DNA-binding transcription factor activity"/>
    <property type="evidence" value="ECO:0007669"/>
    <property type="project" value="InterPro"/>
</dbReference>
<keyword evidence="3" id="KW-0804">Transcription</keyword>
<evidence type="ECO:0000313" key="5">
    <source>
        <dbReference type="EMBL" id="REH39132.1"/>
    </source>
</evidence>
<organism evidence="5 6">
    <name type="scientific">Paraperlucidibaca baekdonensis</name>
    <dbReference type="NCBI Taxonomy" id="748120"/>
    <lineage>
        <taxon>Bacteria</taxon>
        <taxon>Pseudomonadati</taxon>
        <taxon>Pseudomonadota</taxon>
        <taxon>Gammaproteobacteria</taxon>
        <taxon>Moraxellales</taxon>
        <taxon>Moraxellaceae</taxon>
        <taxon>Paraperlucidibaca</taxon>
    </lineage>
</organism>
<reference evidence="5 6" key="1">
    <citation type="submission" date="2018-08" db="EMBL/GenBank/DDBJ databases">
        <title>Genomic Encyclopedia of Type Strains, Phase IV (KMG-IV): sequencing the most valuable type-strain genomes for metagenomic binning, comparative biology and taxonomic classification.</title>
        <authorList>
            <person name="Goeker M."/>
        </authorList>
    </citation>
    <scope>NUCLEOTIDE SEQUENCE [LARGE SCALE GENOMIC DNA]</scope>
    <source>
        <strain evidence="5 6">DSM 26022</strain>
    </source>
</reference>